<sequence>MTRAEFVQMLTVLFDLKDSTATTTFTDVESGAWYANAIASAQKAGLVQGKDDGSFGVNDQISREDMAVLIYRVSKMQGSGTFKTSVAIDKSSTFFDIEQSSVYAREAVNALLQAGIMNGMNNGYFEPKSSSTRAQAAAVLYRLYQEMY</sequence>
<feature type="domain" description="SLH" evidence="1">
    <location>
        <begin position="91"/>
        <end position="148"/>
    </location>
</feature>
<dbReference type="PANTHER" id="PTHR43308">
    <property type="entry name" value="OUTER MEMBRANE PROTEIN ALPHA-RELATED"/>
    <property type="match status" value="1"/>
</dbReference>
<dbReference type="InterPro" id="IPR001119">
    <property type="entry name" value="SLH_dom"/>
</dbReference>
<evidence type="ECO:0000313" key="3">
    <source>
        <dbReference type="Proteomes" id="UP000093309"/>
    </source>
</evidence>
<name>A0A1C1A7X8_9BACL</name>
<evidence type="ECO:0000313" key="2">
    <source>
        <dbReference type="EMBL" id="OCT16711.1"/>
    </source>
</evidence>
<dbReference type="EMBL" id="LYPC01000010">
    <property type="protein sequence ID" value="OCT16711.1"/>
    <property type="molecule type" value="Genomic_DNA"/>
</dbReference>
<dbReference type="STRING" id="512399.A8709_08570"/>
<organism evidence="2 3">
    <name type="scientific">Paenibacillus pectinilyticus</name>
    <dbReference type="NCBI Taxonomy" id="512399"/>
    <lineage>
        <taxon>Bacteria</taxon>
        <taxon>Bacillati</taxon>
        <taxon>Bacillota</taxon>
        <taxon>Bacilli</taxon>
        <taxon>Bacillales</taxon>
        <taxon>Paenibacillaceae</taxon>
        <taxon>Paenibacillus</taxon>
    </lineage>
</organism>
<gene>
    <name evidence="2" type="ORF">A8709_08570</name>
</gene>
<evidence type="ECO:0000259" key="1">
    <source>
        <dbReference type="PROSITE" id="PS51272"/>
    </source>
</evidence>
<dbReference type="AlphaFoldDB" id="A0A1C1A7X8"/>
<dbReference type="Pfam" id="PF00395">
    <property type="entry name" value="SLH"/>
    <property type="match status" value="2"/>
</dbReference>
<dbReference type="PANTHER" id="PTHR43308:SF1">
    <property type="entry name" value="OUTER MEMBRANE PROTEIN ALPHA"/>
    <property type="match status" value="1"/>
</dbReference>
<protein>
    <recommendedName>
        <fullName evidence="1">SLH domain-containing protein</fullName>
    </recommendedName>
</protein>
<proteinExistence type="predicted"/>
<dbReference type="InterPro" id="IPR051465">
    <property type="entry name" value="Cell_Envelope_Struct_Comp"/>
</dbReference>
<dbReference type="Proteomes" id="UP000093309">
    <property type="component" value="Unassembled WGS sequence"/>
</dbReference>
<feature type="domain" description="SLH" evidence="1">
    <location>
        <begin position="21"/>
        <end position="84"/>
    </location>
</feature>
<accession>A0A1C1A7X8</accession>
<comment type="caution">
    <text evidence="2">The sequence shown here is derived from an EMBL/GenBank/DDBJ whole genome shotgun (WGS) entry which is preliminary data.</text>
</comment>
<dbReference type="PROSITE" id="PS51272">
    <property type="entry name" value="SLH"/>
    <property type="match status" value="2"/>
</dbReference>
<reference evidence="3" key="1">
    <citation type="submission" date="2016-05" db="EMBL/GenBank/DDBJ databases">
        <title>Paenibacillus oryzae. sp. nov., isolated from the rice root.</title>
        <authorList>
            <person name="Zhang J."/>
            <person name="Zhang X."/>
        </authorList>
    </citation>
    <scope>NUCLEOTIDE SEQUENCE [LARGE SCALE GENOMIC DNA]</scope>
    <source>
        <strain evidence="3">KCTC13222</strain>
    </source>
</reference>
<keyword evidence="3" id="KW-1185">Reference proteome</keyword>